<dbReference type="EMBL" id="BAABJO010000020">
    <property type="protein sequence ID" value="GAA5129450.1"/>
    <property type="molecule type" value="Genomic_DNA"/>
</dbReference>
<dbReference type="Gene3D" id="3.30.9.10">
    <property type="entry name" value="D-Amino Acid Oxidase, subunit A, domain 2"/>
    <property type="match status" value="1"/>
</dbReference>
<accession>A0ABP9NR25</accession>
<dbReference type="Pfam" id="PF01266">
    <property type="entry name" value="DAO"/>
    <property type="match status" value="1"/>
</dbReference>
<dbReference type="InterPro" id="IPR036188">
    <property type="entry name" value="FAD/NAD-bd_sf"/>
</dbReference>
<proteinExistence type="predicted"/>
<gene>
    <name evidence="2" type="ORF">GCM10023320_49940</name>
</gene>
<dbReference type="SUPFAM" id="SSF51905">
    <property type="entry name" value="FAD/NAD(P)-binding domain"/>
    <property type="match status" value="1"/>
</dbReference>
<dbReference type="RefSeq" id="WP_345607726.1">
    <property type="nucleotide sequence ID" value="NZ_BAABJO010000020.1"/>
</dbReference>
<keyword evidence="3" id="KW-1185">Reference proteome</keyword>
<comment type="caution">
    <text evidence="2">The sequence shown here is derived from an EMBL/GenBank/DDBJ whole genome shotgun (WGS) entry which is preliminary data.</text>
</comment>
<dbReference type="Gene3D" id="3.50.50.60">
    <property type="entry name" value="FAD/NAD(P)-binding domain"/>
    <property type="match status" value="1"/>
</dbReference>
<evidence type="ECO:0000313" key="3">
    <source>
        <dbReference type="Proteomes" id="UP001500804"/>
    </source>
</evidence>
<dbReference type="Proteomes" id="UP001500804">
    <property type="component" value="Unassembled WGS sequence"/>
</dbReference>
<sequence length="211" mass="21683">MIAAGVESVVLLGRVGVRVSLLPATGYSVTASGTGTVPVHPVKLIEANLACSPFDGGLRLSGMFELGVRRDHVRARALRRITASAGRYLRDWEPVEDGVAIAGMRPATPDSLPLIGPVPGRDGVFTATGHGTLGLTLAPATAAALAPQVLHGVTAPEFGPFALGRFAGGPAAGTRPARRGLRCGSARRSVVAHIGSTRSPPVARRRVGPVR</sequence>
<evidence type="ECO:0000313" key="2">
    <source>
        <dbReference type="EMBL" id="GAA5129450.1"/>
    </source>
</evidence>
<reference evidence="3" key="1">
    <citation type="journal article" date="2019" name="Int. J. Syst. Evol. Microbiol.">
        <title>The Global Catalogue of Microorganisms (GCM) 10K type strain sequencing project: providing services to taxonomists for standard genome sequencing and annotation.</title>
        <authorList>
            <consortium name="The Broad Institute Genomics Platform"/>
            <consortium name="The Broad Institute Genome Sequencing Center for Infectious Disease"/>
            <person name="Wu L."/>
            <person name="Ma J."/>
        </authorList>
    </citation>
    <scope>NUCLEOTIDE SEQUENCE [LARGE SCALE GENOMIC DNA]</scope>
    <source>
        <strain evidence="3">JCM 18302</strain>
    </source>
</reference>
<name>A0ABP9NR25_9PSEU</name>
<feature type="domain" description="FAD dependent oxidoreductase" evidence="1">
    <location>
        <begin position="2"/>
        <end position="146"/>
    </location>
</feature>
<protein>
    <recommendedName>
        <fullName evidence="1">FAD dependent oxidoreductase domain-containing protein</fullName>
    </recommendedName>
</protein>
<evidence type="ECO:0000259" key="1">
    <source>
        <dbReference type="Pfam" id="PF01266"/>
    </source>
</evidence>
<organism evidence="2 3">
    <name type="scientific">Pseudonocardia adelaidensis</name>
    <dbReference type="NCBI Taxonomy" id="648754"/>
    <lineage>
        <taxon>Bacteria</taxon>
        <taxon>Bacillati</taxon>
        <taxon>Actinomycetota</taxon>
        <taxon>Actinomycetes</taxon>
        <taxon>Pseudonocardiales</taxon>
        <taxon>Pseudonocardiaceae</taxon>
        <taxon>Pseudonocardia</taxon>
    </lineage>
</organism>
<dbReference type="InterPro" id="IPR006076">
    <property type="entry name" value="FAD-dep_OxRdtase"/>
</dbReference>
<dbReference type="PANTHER" id="PTHR13847">
    <property type="entry name" value="SARCOSINE DEHYDROGENASE-RELATED"/>
    <property type="match status" value="1"/>
</dbReference>